<gene>
    <name evidence="1" type="ORF">SK128_017391</name>
</gene>
<comment type="caution">
    <text evidence="1">The sequence shown here is derived from an EMBL/GenBank/DDBJ whole genome shotgun (WGS) entry which is preliminary data.</text>
</comment>
<proteinExistence type="predicted"/>
<dbReference type="AlphaFoldDB" id="A0AAN9A509"/>
<accession>A0AAN9A509</accession>
<evidence type="ECO:0000313" key="1">
    <source>
        <dbReference type="EMBL" id="KAK7069832.1"/>
    </source>
</evidence>
<dbReference type="Proteomes" id="UP001381693">
    <property type="component" value="Unassembled WGS sequence"/>
</dbReference>
<evidence type="ECO:0000313" key="2">
    <source>
        <dbReference type="Proteomes" id="UP001381693"/>
    </source>
</evidence>
<protein>
    <submittedName>
        <fullName evidence="1">Uncharacterized protein</fullName>
    </submittedName>
</protein>
<name>A0AAN9A509_HALRR</name>
<organism evidence="1 2">
    <name type="scientific">Halocaridina rubra</name>
    <name type="common">Hawaiian red shrimp</name>
    <dbReference type="NCBI Taxonomy" id="373956"/>
    <lineage>
        <taxon>Eukaryota</taxon>
        <taxon>Metazoa</taxon>
        <taxon>Ecdysozoa</taxon>
        <taxon>Arthropoda</taxon>
        <taxon>Crustacea</taxon>
        <taxon>Multicrustacea</taxon>
        <taxon>Malacostraca</taxon>
        <taxon>Eumalacostraca</taxon>
        <taxon>Eucarida</taxon>
        <taxon>Decapoda</taxon>
        <taxon>Pleocyemata</taxon>
        <taxon>Caridea</taxon>
        <taxon>Atyoidea</taxon>
        <taxon>Atyidae</taxon>
        <taxon>Halocaridina</taxon>
    </lineage>
</organism>
<sequence length="105" mass="12268">GAPPAGAVVVFHTFDYFLSPWKRHSNPLWIWAKKRTEAVATISAFVWPLSPAPLALYDTRILTSARFRYRRAPRGRWAWVEHPWTWAWVLAGEAFTCKDTKSRRR</sequence>
<keyword evidence="2" id="KW-1185">Reference proteome</keyword>
<dbReference type="EMBL" id="JAXCGZ010015777">
    <property type="protein sequence ID" value="KAK7069832.1"/>
    <property type="molecule type" value="Genomic_DNA"/>
</dbReference>
<reference evidence="1 2" key="1">
    <citation type="submission" date="2023-11" db="EMBL/GenBank/DDBJ databases">
        <title>Halocaridina rubra genome assembly.</title>
        <authorList>
            <person name="Smith C."/>
        </authorList>
    </citation>
    <scope>NUCLEOTIDE SEQUENCE [LARGE SCALE GENOMIC DNA]</scope>
    <source>
        <strain evidence="1">EP-1</strain>
        <tissue evidence="1">Whole</tissue>
    </source>
</reference>
<feature type="non-terminal residue" evidence="1">
    <location>
        <position position="1"/>
    </location>
</feature>